<name>A0A4U9WPK1_SERFO</name>
<dbReference type="SUPFAM" id="SSF52540">
    <property type="entry name" value="P-loop containing nucleoside triphosphate hydrolases"/>
    <property type="match status" value="1"/>
</dbReference>
<evidence type="ECO:0000256" key="2">
    <source>
        <dbReference type="ARBA" id="ARBA00022801"/>
    </source>
</evidence>
<dbReference type="GO" id="GO:0004386">
    <property type="term" value="F:helicase activity"/>
    <property type="evidence" value="ECO:0007669"/>
    <property type="project" value="UniProtKB-KW"/>
</dbReference>
<sequence length="91" mass="9914">MSAVHLSPDDLVELTTLARDLNFDDAERRSALLENGSRDFNAVPGSGKTSLLAAKLLLLARKWPHARRGICVLSHTNVARDEIAHRLAGNS</sequence>
<dbReference type="InterPro" id="IPR014016">
    <property type="entry name" value="UvrD-like_ATP-bd"/>
</dbReference>
<dbReference type="GO" id="GO:0005524">
    <property type="term" value="F:ATP binding"/>
    <property type="evidence" value="ECO:0007669"/>
    <property type="project" value="UniProtKB-KW"/>
</dbReference>
<keyword evidence="4" id="KW-0067">ATP-binding</keyword>
<dbReference type="AlphaFoldDB" id="A0A4U9WPK1"/>
<feature type="domain" description="UvrD-like helicase ATP-binding" evidence="5">
    <location>
        <begin position="34"/>
        <end position="88"/>
    </location>
</feature>
<dbReference type="Gene3D" id="3.40.50.300">
    <property type="entry name" value="P-loop containing nucleotide triphosphate hydrolases"/>
    <property type="match status" value="1"/>
</dbReference>
<evidence type="ECO:0000313" key="6">
    <source>
        <dbReference type="EMBL" id="VTR61289.1"/>
    </source>
</evidence>
<keyword evidence="1" id="KW-0547">Nucleotide-binding</keyword>
<dbReference type="EMBL" id="CABEEZ010000168">
    <property type="protein sequence ID" value="VTR61289.1"/>
    <property type="molecule type" value="Genomic_DNA"/>
</dbReference>
<dbReference type="InterPro" id="IPR027417">
    <property type="entry name" value="P-loop_NTPase"/>
</dbReference>
<evidence type="ECO:0000256" key="4">
    <source>
        <dbReference type="ARBA" id="ARBA00022840"/>
    </source>
</evidence>
<reference evidence="6" key="1">
    <citation type="submission" date="2019-05" db="EMBL/GenBank/DDBJ databases">
        <authorList>
            <consortium name="Pathogen Informatics"/>
        </authorList>
    </citation>
    <scope>NUCLEOTIDE SEQUENCE [LARGE SCALE GENOMIC DNA]</scope>
    <source>
        <strain evidence="6">NCTC12965</strain>
    </source>
</reference>
<keyword evidence="3" id="KW-0347">Helicase</keyword>
<dbReference type="GO" id="GO:0016787">
    <property type="term" value="F:hydrolase activity"/>
    <property type="evidence" value="ECO:0007669"/>
    <property type="project" value="UniProtKB-KW"/>
</dbReference>
<proteinExistence type="predicted"/>
<organism evidence="6">
    <name type="scientific">Serratia fonticola</name>
    <dbReference type="NCBI Taxonomy" id="47917"/>
    <lineage>
        <taxon>Bacteria</taxon>
        <taxon>Pseudomonadati</taxon>
        <taxon>Pseudomonadota</taxon>
        <taxon>Gammaproteobacteria</taxon>
        <taxon>Enterobacterales</taxon>
        <taxon>Yersiniaceae</taxon>
        <taxon>Serratia</taxon>
    </lineage>
</organism>
<keyword evidence="2" id="KW-0378">Hydrolase</keyword>
<gene>
    <name evidence="6" type="ORF">NCTC12965_08787</name>
</gene>
<evidence type="ECO:0000256" key="3">
    <source>
        <dbReference type="ARBA" id="ARBA00022806"/>
    </source>
</evidence>
<dbReference type="Pfam" id="PF00580">
    <property type="entry name" value="UvrD-helicase"/>
    <property type="match status" value="1"/>
</dbReference>
<accession>A0A4U9WPK1</accession>
<protein>
    <recommendedName>
        <fullName evidence="5">UvrD-like helicase ATP-binding domain-containing protein</fullName>
    </recommendedName>
</protein>
<evidence type="ECO:0000256" key="1">
    <source>
        <dbReference type="ARBA" id="ARBA00022741"/>
    </source>
</evidence>
<evidence type="ECO:0000259" key="5">
    <source>
        <dbReference type="Pfam" id="PF00580"/>
    </source>
</evidence>